<dbReference type="OrthoDB" id="511218at2"/>
<dbReference type="RefSeq" id="WP_127079499.1">
    <property type="nucleotide sequence ID" value="NZ_RSCL01000002.1"/>
</dbReference>
<reference evidence="1" key="1">
    <citation type="submission" date="2018-12" db="EMBL/GenBank/DDBJ databases">
        <authorList>
            <person name="Will S."/>
            <person name="Neumann-Schaal M."/>
            <person name="Henke P."/>
        </authorList>
    </citation>
    <scope>NUCLEOTIDE SEQUENCE</scope>
    <source>
        <strain evidence="1">PCC 7102</strain>
    </source>
</reference>
<evidence type="ECO:0000313" key="2">
    <source>
        <dbReference type="Proteomes" id="UP000271624"/>
    </source>
</evidence>
<proteinExistence type="predicted"/>
<accession>A0A3S1ATK1</accession>
<dbReference type="Proteomes" id="UP000271624">
    <property type="component" value="Unassembled WGS sequence"/>
</dbReference>
<name>A0A3S1ATK1_9CYAN</name>
<dbReference type="AlphaFoldDB" id="A0A3S1ATK1"/>
<sequence>MAKHDAPKLKKISVNLPFGIGGTEWEPDVSEAKAAWSLYVELVTRIAIQPLSIEQDQGLLREALTSLHSLFATTRQILREAGPGVGASKQSVGAIAIAVLNRGLRPFLSKWHPLLQAWEALRAPDVNPVEYERSWEKEEQLRHELELLRQDLEEYAIALSVIAGVDYYQ</sequence>
<reference evidence="1" key="2">
    <citation type="journal article" date="2019" name="Genome Biol. Evol.">
        <title>Day and night: Metabolic profiles and evolutionary relationships of six axenic non-marine cyanobacteria.</title>
        <authorList>
            <person name="Will S.E."/>
            <person name="Henke P."/>
            <person name="Boedeker C."/>
            <person name="Huang S."/>
            <person name="Brinkmann H."/>
            <person name="Rohde M."/>
            <person name="Jarek M."/>
            <person name="Friedl T."/>
            <person name="Seufert S."/>
            <person name="Schumacher M."/>
            <person name="Overmann J."/>
            <person name="Neumann-Schaal M."/>
            <person name="Petersen J."/>
        </authorList>
    </citation>
    <scope>NUCLEOTIDE SEQUENCE [LARGE SCALE GENOMIC DNA]</scope>
    <source>
        <strain evidence="1">PCC 7102</strain>
    </source>
</reference>
<comment type="caution">
    <text evidence="1">The sequence shown here is derived from an EMBL/GenBank/DDBJ whole genome shotgun (WGS) entry which is preliminary data.</text>
</comment>
<gene>
    <name evidence="1" type="ORF">DSM106972_010130</name>
</gene>
<keyword evidence="2" id="KW-1185">Reference proteome</keyword>
<evidence type="ECO:0000313" key="1">
    <source>
        <dbReference type="EMBL" id="RUT08960.1"/>
    </source>
</evidence>
<protein>
    <submittedName>
        <fullName evidence="1">Uncharacterized protein</fullName>
    </submittedName>
</protein>
<dbReference type="EMBL" id="RSCL01000002">
    <property type="protein sequence ID" value="RUT08960.1"/>
    <property type="molecule type" value="Genomic_DNA"/>
</dbReference>
<organism evidence="1 2">
    <name type="scientific">Dulcicalothrix desertica PCC 7102</name>
    <dbReference type="NCBI Taxonomy" id="232991"/>
    <lineage>
        <taxon>Bacteria</taxon>
        <taxon>Bacillati</taxon>
        <taxon>Cyanobacteriota</taxon>
        <taxon>Cyanophyceae</taxon>
        <taxon>Nostocales</taxon>
        <taxon>Calotrichaceae</taxon>
        <taxon>Dulcicalothrix</taxon>
    </lineage>
</organism>